<dbReference type="EMBL" id="JAUEPS010000010">
    <property type="protein sequence ID" value="KAK0462013.1"/>
    <property type="molecule type" value="Genomic_DNA"/>
</dbReference>
<protein>
    <submittedName>
        <fullName evidence="2">Uncharacterized protein</fullName>
    </submittedName>
</protein>
<gene>
    <name evidence="2" type="ORF">EV420DRAFT_141017</name>
</gene>
<keyword evidence="3" id="KW-1185">Reference proteome</keyword>
<dbReference type="GeneID" id="85352552"/>
<feature type="compositionally biased region" description="Basic and acidic residues" evidence="1">
    <location>
        <begin position="226"/>
        <end position="235"/>
    </location>
</feature>
<name>A0AA39TPL4_ARMTA</name>
<proteinExistence type="predicted"/>
<organism evidence="2 3">
    <name type="scientific">Armillaria tabescens</name>
    <name type="common">Ringless honey mushroom</name>
    <name type="synonym">Agaricus tabescens</name>
    <dbReference type="NCBI Taxonomy" id="1929756"/>
    <lineage>
        <taxon>Eukaryota</taxon>
        <taxon>Fungi</taxon>
        <taxon>Dikarya</taxon>
        <taxon>Basidiomycota</taxon>
        <taxon>Agaricomycotina</taxon>
        <taxon>Agaricomycetes</taxon>
        <taxon>Agaricomycetidae</taxon>
        <taxon>Agaricales</taxon>
        <taxon>Marasmiineae</taxon>
        <taxon>Physalacriaceae</taxon>
        <taxon>Desarmillaria</taxon>
    </lineage>
</organism>
<feature type="compositionally biased region" description="Polar residues" evidence="1">
    <location>
        <begin position="49"/>
        <end position="69"/>
    </location>
</feature>
<feature type="compositionally biased region" description="Pro residues" evidence="1">
    <location>
        <begin position="123"/>
        <end position="133"/>
    </location>
</feature>
<dbReference type="Proteomes" id="UP001175211">
    <property type="component" value="Unassembled WGS sequence"/>
</dbReference>
<sequence length="294" mass="32213">MLTASDDEGDEDDDSFYSLSDGDEDAVSDTEDDFTPQVCRSPSPLGTEASRTSTTGSFETCETRSNVSIYETAEDTDVEEELPSIPRSRLSGGRAPPVARQWSEETLVNDFDDVPPTDKDWHPPSPISRPGPPRRGIRPSFGLSLDDAELVPPRPVSPHLSSPPPTPPPTNRRAEKSRATDAEPSSSGPRYSTRRASRPNVGTNSSVPSRPPTPASPRPISQRITPHPEKPREPVASDYPMCSNPTSDRHAWKINANAFQRTYRCDNCPIKVKEKALKVLSNDGRRWEAAGVTL</sequence>
<accession>A0AA39TPL4</accession>
<evidence type="ECO:0000256" key="1">
    <source>
        <dbReference type="SAM" id="MobiDB-lite"/>
    </source>
</evidence>
<feature type="compositionally biased region" description="Pro residues" evidence="1">
    <location>
        <begin position="152"/>
        <end position="170"/>
    </location>
</feature>
<feature type="region of interest" description="Disordered" evidence="1">
    <location>
        <begin position="1"/>
        <end position="238"/>
    </location>
</feature>
<feature type="compositionally biased region" description="Acidic residues" evidence="1">
    <location>
        <begin position="72"/>
        <end position="82"/>
    </location>
</feature>
<reference evidence="2" key="1">
    <citation type="submission" date="2023-06" db="EMBL/GenBank/DDBJ databases">
        <authorList>
            <consortium name="Lawrence Berkeley National Laboratory"/>
            <person name="Ahrendt S."/>
            <person name="Sahu N."/>
            <person name="Indic B."/>
            <person name="Wong-Bajracharya J."/>
            <person name="Merenyi Z."/>
            <person name="Ke H.-M."/>
            <person name="Monk M."/>
            <person name="Kocsube S."/>
            <person name="Drula E."/>
            <person name="Lipzen A."/>
            <person name="Balint B."/>
            <person name="Henrissat B."/>
            <person name="Andreopoulos B."/>
            <person name="Martin F.M."/>
            <person name="Harder C.B."/>
            <person name="Rigling D."/>
            <person name="Ford K.L."/>
            <person name="Foster G.D."/>
            <person name="Pangilinan J."/>
            <person name="Papanicolaou A."/>
            <person name="Barry K."/>
            <person name="LaButti K."/>
            <person name="Viragh M."/>
            <person name="Koriabine M."/>
            <person name="Yan M."/>
            <person name="Riley R."/>
            <person name="Champramary S."/>
            <person name="Plett K.L."/>
            <person name="Tsai I.J."/>
            <person name="Slot J."/>
            <person name="Sipos G."/>
            <person name="Plett J."/>
            <person name="Nagy L.G."/>
            <person name="Grigoriev I.V."/>
        </authorList>
    </citation>
    <scope>NUCLEOTIDE SEQUENCE</scope>
    <source>
        <strain evidence="2">CCBAS 213</strain>
    </source>
</reference>
<feature type="compositionally biased region" description="Basic and acidic residues" evidence="1">
    <location>
        <begin position="172"/>
        <end position="181"/>
    </location>
</feature>
<dbReference type="RefSeq" id="XP_060333751.1">
    <property type="nucleotide sequence ID" value="XM_060469004.1"/>
</dbReference>
<feature type="compositionally biased region" description="Acidic residues" evidence="1">
    <location>
        <begin position="1"/>
        <end position="34"/>
    </location>
</feature>
<dbReference type="AlphaFoldDB" id="A0AA39TPL4"/>
<evidence type="ECO:0000313" key="3">
    <source>
        <dbReference type="Proteomes" id="UP001175211"/>
    </source>
</evidence>
<evidence type="ECO:0000313" key="2">
    <source>
        <dbReference type="EMBL" id="KAK0462013.1"/>
    </source>
</evidence>
<comment type="caution">
    <text evidence="2">The sequence shown here is derived from an EMBL/GenBank/DDBJ whole genome shotgun (WGS) entry which is preliminary data.</text>
</comment>